<proteinExistence type="predicted"/>
<dbReference type="STRING" id="568860.SAMN05421811_1112"/>
<name>A0A1I0L1C5_9ACTN</name>
<dbReference type="EMBL" id="FOHX01000011">
    <property type="protein sequence ID" value="SEU32277.1"/>
    <property type="molecule type" value="Genomic_DNA"/>
</dbReference>
<sequence length="287" mass="29827">MKIRIVAGVVLGLTLAAPTQAVAAAPQPLTGSAVYGGDRLDRYQDGAWHTLARTGTLPQVAASPDGRKAAWVTDGGRLQVREGGRTVTLASGLQGGTPCLTPVWSPDSTRVAYAGSGDAVMSVKADASTPPRTLGRSKGVCHLAWSANGRYLAGYTGEADAVYRLDVRTGKAVRAKGVKQVTHVQSLSPDGRRAVVEFPADPDALGDGSWPAAFKPVVLDLVTGRRQTPKVKGRLIGASYLADGRLVVRVAGSPGNTLVVLDAAGAELQRLAEPARARSRALLQVLP</sequence>
<evidence type="ECO:0000313" key="2">
    <source>
        <dbReference type="EMBL" id="SEU32277.1"/>
    </source>
</evidence>
<accession>A0A1I0L1C5</accession>
<evidence type="ECO:0000313" key="3">
    <source>
        <dbReference type="Proteomes" id="UP000199361"/>
    </source>
</evidence>
<dbReference type="SUPFAM" id="SSF82171">
    <property type="entry name" value="DPP6 N-terminal domain-like"/>
    <property type="match status" value="1"/>
</dbReference>
<dbReference type="InterPro" id="IPR011042">
    <property type="entry name" value="6-blade_b-propeller_TolB-like"/>
</dbReference>
<gene>
    <name evidence="2" type="ORF">SAMN05421811_1112</name>
</gene>
<feature type="chain" id="PRO_5011537507" evidence="1">
    <location>
        <begin position="24"/>
        <end position="287"/>
    </location>
</feature>
<keyword evidence="3" id="KW-1185">Reference proteome</keyword>
<reference evidence="2 3" key="1">
    <citation type="submission" date="2016-10" db="EMBL/GenBank/DDBJ databases">
        <authorList>
            <person name="de Groot N.N."/>
        </authorList>
    </citation>
    <scope>NUCLEOTIDE SEQUENCE [LARGE SCALE GENOMIC DNA]</scope>
    <source>
        <strain evidence="2 3">CGMCC 4.5598</strain>
    </source>
</reference>
<dbReference type="Proteomes" id="UP000199361">
    <property type="component" value="Unassembled WGS sequence"/>
</dbReference>
<dbReference type="RefSeq" id="WP_091087802.1">
    <property type="nucleotide sequence ID" value="NZ_FOHX01000011.1"/>
</dbReference>
<evidence type="ECO:0000256" key="1">
    <source>
        <dbReference type="SAM" id="SignalP"/>
    </source>
</evidence>
<feature type="signal peptide" evidence="1">
    <location>
        <begin position="1"/>
        <end position="23"/>
    </location>
</feature>
<dbReference type="Gene3D" id="2.120.10.30">
    <property type="entry name" value="TolB, C-terminal domain"/>
    <property type="match status" value="1"/>
</dbReference>
<organism evidence="2 3">
    <name type="scientific">Nonomuraea wenchangensis</name>
    <dbReference type="NCBI Taxonomy" id="568860"/>
    <lineage>
        <taxon>Bacteria</taxon>
        <taxon>Bacillati</taxon>
        <taxon>Actinomycetota</taxon>
        <taxon>Actinomycetes</taxon>
        <taxon>Streptosporangiales</taxon>
        <taxon>Streptosporangiaceae</taxon>
        <taxon>Nonomuraea</taxon>
    </lineage>
</organism>
<protein>
    <submittedName>
        <fullName evidence="2">WD40-like Beta Propeller Repeat</fullName>
    </submittedName>
</protein>
<dbReference type="AlphaFoldDB" id="A0A1I0L1C5"/>
<keyword evidence="1" id="KW-0732">Signal</keyword>